<evidence type="ECO:0008006" key="4">
    <source>
        <dbReference type="Google" id="ProtNLM"/>
    </source>
</evidence>
<name>B6XAY6_9GAMM</name>
<organism evidence="2 3">
    <name type="scientific">Providencia alcalifaciens DSM 30120</name>
    <dbReference type="NCBI Taxonomy" id="520999"/>
    <lineage>
        <taxon>Bacteria</taxon>
        <taxon>Pseudomonadati</taxon>
        <taxon>Pseudomonadota</taxon>
        <taxon>Gammaproteobacteria</taxon>
        <taxon>Enterobacterales</taxon>
        <taxon>Morganellaceae</taxon>
        <taxon>Providencia</taxon>
    </lineage>
</organism>
<comment type="caution">
    <text evidence="2">The sequence shown here is derived from an EMBL/GenBank/DDBJ whole genome shotgun (WGS) entry which is preliminary data.</text>
</comment>
<evidence type="ECO:0000313" key="3">
    <source>
        <dbReference type="Proteomes" id="UP000003729"/>
    </source>
</evidence>
<gene>
    <name evidence="2" type="ORF">PROVALCAL_00489</name>
</gene>
<dbReference type="EMBL" id="ABXW01000005">
    <property type="protein sequence ID" value="EEB47492.1"/>
    <property type="molecule type" value="Genomic_DNA"/>
</dbReference>
<protein>
    <recommendedName>
        <fullName evidence="4">Fimbrial-type adhesion domain-containing protein</fullName>
    </recommendedName>
</protein>
<dbReference type="GO" id="GO:0007155">
    <property type="term" value="P:cell adhesion"/>
    <property type="evidence" value="ECO:0007669"/>
    <property type="project" value="InterPro"/>
</dbReference>
<reference evidence="2 3" key="2">
    <citation type="submission" date="2008-10" db="EMBL/GenBank/DDBJ databases">
        <authorList>
            <person name="Fulton L."/>
            <person name="Clifton S."/>
            <person name="Fulton B."/>
            <person name="Xu J."/>
            <person name="Minx P."/>
            <person name="Pepin K.H."/>
            <person name="Johnson M."/>
            <person name="Bhonagiri V."/>
            <person name="Nash W.E."/>
            <person name="Mardis E.R."/>
            <person name="Wilson R.K."/>
        </authorList>
    </citation>
    <scope>NUCLEOTIDE SEQUENCE [LARGE SCALE GENOMIC DNA]</scope>
    <source>
        <strain evidence="2 3">DSM 30120</strain>
    </source>
</reference>
<dbReference type="Proteomes" id="UP000003729">
    <property type="component" value="Unassembled WGS sequence"/>
</dbReference>
<dbReference type="AlphaFoldDB" id="B6XAY6"/>
<accession>B6XAY6</accession>
<feature type="signal peptide" evidence="1">
    <location>
        <begin position="1"/>
        <end position="22"/>
    </location>
</feature>
<feature type="chain" id="PRO_5002852251" description="Fimbrial-type adhesion domain-containing protein" evidence="1">
    <location>
        <begin position="23"/>
        <end position="371"/>
    </location>
</feature>
<proteinExistence type="predicted"/>
<sequence>MKHYFYKLIGSICFFLLGQPYALSLSGASGEYDVGEGLVWSDAVNDTYRSATGWGYQTLMGQSCFAFNIRSADDNSIWNSASTTYTSSDGKYTGLKIAEDILFIVKDATVNTYGGGGDNGGATFNSYGKTTATGSAVIQNSPFTYCVTGTSYNSFPNPMGAGRSISFNGMVAIYVGPNAQPGKYSIPAFYAGLYMEPGIPLSSAGFITVKTRLSCSISTPPKIDFGKVNIWEWEGNTSGTPGGNRKDVLGSIDGNFTINCTGSADAHTPAKLTLNGTTQTYSNDLKMTMDATGEIAPATIRASIKSIYAPCHTSGINFGTGNLTPPANEVNLGELTVGQNLIPYRFSLCALGQGFKSGAASASATVTIDWE</sequence>
<reference evidence="2 3" key="1">
    <citation type="submission" date="2008-10" db="EMBL/GenBank/DDBJ databases">
        <title>Draft genome sequence of Providencia alcalifaciens (DSM 30120).</title>
        <authorList>
            <person name="Sudarsanam P."/>
            <person name="Ley R."/>
            <person name="Guruge J."/>
            <person name="Turnbaugh P.J."/>
            <person name="Mahowald M."/>
            <person name="Liep D."/>
            <person name="Gordon J."/>
        </authorList>
    </citation>
    <scope>NUCLEOTIDE SEQUENCE [LARGE SCALE GENOMIC DNA]</scope>
    <source>
        <strain evidence="2 3">DSM 30120</strain>
    </source>
</reference>
<dbReference type="InterPro" id="IPR036937">
    <property type="entry name" value="Adhesion_dom_fimbrial_sf"/>
</dbReference>
<keyword evidence="1" id="KW-0732">Signal</keyword>
<dbReference type="Gene3D" id="2.60.40.1090">
    <property type="entry name" value="Fimbrial-type adhesion domain"/>
    <property type="match status" value="1"/>
</dbReference>
<evidence type="ECO:0000256" key="1">
    <source>
        <dbReference type="SAM" id="SignalP"/>
    </source>
</evidence>
<dbReference type="RefSeq" id="WP_006657469.1">
    <property type="nucleotide sequence ID" value="NZ_ABXW01000005.1"/>
</dbReference>
<dbReference type="GeneID" id="57291714"/>
<dbReference type="eggNOG" id="ENOG5031JYZ">
    <property type="taxonomic scope" value="Bacteria"/>
</dbReference>
<evidence type="ECO:0000313" key="2">
    <source>
        <dbReference type="EMBL" id="EEB47492.1"/>
    </source>
</evidence>
<dbReference type="GO" id="GO:0009289">
    <property type="term" value="C:pilus"/>
    <property type="evidence" value="ECO:0007669"/>
    <property type="project" value="InterPro"/>
</dbReference>